<feature type="domain" description="DUF6318" evidence="3">
    <location>
        <begin position="81"/>
        <end position="184"/>
    </location>
</feature>
<proteinExistence type="predicted"/>
<evidence type="ECO:0000313" key="4">
    <source>
        <dbReference type="EMBL" id="WAX58724.1"/>
    </source>
</evidence>
<dbReference type="Pfam" id="PF19843">
    <property type="entry name" value="DUF6318"/>
    <property type="match status" value="1"/>
</dbReference>
<protein>
    <submittedName>
        <fullName evidence="4">DUF6318 family protein</fullName>
    </submittedName>
</protein>
<dbReference type="Proteomes" id="UP001164693">
    <property type="component" value="Chromosome"/>
</dbReference>
<dbReference type="RefSeq" id="WP_269445267.1">
    <property type="nucleotide sequence ID" value="NZ_CP097463.1"/>
</dbReference>
<name>A0ABY7K5X1_9ACTN</name>
<organism evidence="4 5">
    <name type="scientific">Jatrophihabitans cynanchi</name>
    <dbReference type="NCBI Taxonomy" id="2944128"/>
    <lineage>
        <taxon>Bacteria</taxon>
        <taxon>Bacillati</taxon>
        <taxon>Actinomycetota</taxon>
        <taxon>Actinomycetes</taxon>
        <taxon>Jatrophihabitantales</taxon>
        <taxon>Jatrophihabitantaceae</taxon>
        <taxon>Jatrophihabitans</taxon>
    </lineage>
</organism>
<gene>
    <name evidence="4" type="ORF">M6B22_08160</name>
</gene>
<feature type="signal peptide" evidence="2">
    <location>
        <begin position="1"/>
        <end position="17"/>
    </location>
</feature>
<evidence type="ECO:0000313" key="5">
    <source>
        <dbReference type="Proteomes" id="UP001164693"/>
    </source>
</evidence>
<reference evidence="4" key="1">
    <citation type="submission" date="2022-05" db="EMBL/GenBank/DDBJ databases">
        <title>Jatrophihabitans sp. SB3-54 whole genome sequence.</title>
        <authorList>
            <person name="Suh M.K."/>
            <person name="Eom M.K."/>
            <person name="Kim J.S."/>
            <person name="Kim H.S."/>
            <person name="Do H.E."/>
            <person name="Shin Y.K."/>
            <person name="Lee J.-S."/>
        </authorList>
    </citation>
    <scope>NUCLEOTIDE SEQUENCE</scope>
    <source>
        <strain evidence="4">SB3-54</strain>
    </source>
</reference>
<accession>A0ABY7K5X1</accession>
<feature type="chain" id="PRO_5045268630" evidence="2">
    <location>
        <begin position="18"/>
        <end position="219"/>
    </location>
</feature>
<dbReference type="InterPro" id="IPR046281">
    <property type="entry name" value="DUF6318"/>
</dbReference>
<keyword evidence="5" id="KW-1185">Reference proteome</keyword>
<dbReference type="EMBL" id="CP097463">
    <property type="protein sequence ID" value="WAX58724.1"/>
    <property type="molecule type" value="Genomic_DNA"/>
</dbReference>
<dbReference type="PROSITE" id="PS51257">
    <property type="entry name" value="PROKAR_LIPOPROTEIN"/>
    <property type="match status" value="1"/>
</dbReference>
<evidence type="ECO:0000256" key="1">
    <source>
        <dbReference type="SAM" id="MobiDB-lite"/>
    </source>
</evidence>
<sequence length="219" mass="22979">MRARFAPLVLLVVMALAACDGSGSGGDPSSPVRTSPAGSVSGSVPPVTVSHSGPPRPAGPTVPADVPTTGPNLRKPGEKPPVMPLEATQHTQDGAVAFAKFFIQTIDWGFATTSGAYMRHYATKTCTSCAALANGMDAVRAKGNHYLGGRFSVRGAPTIDPDASSTHMAVQFTVDVTSFEEVDARNQFQQGDIAHTGEQFWVSPEIVKDFVMPLPVGQR</sequence>
<feature type="compositionally biased region" description="Low complexity" evidence="1">
    <location>
        <begin position="22"/>
        <end position="53"/>
    </location>
</feature>
<evidence type="ECO:0000259" key="3">
    <source>
        <dbReference type="Pfam" id="PF19843"/>
    </source>
</evidence>
<keyword evidence="2" id="KW-0732">Signal</keyword>
<evidence type="ECO:0000256" key="2">
    <source>
        <dbReference type="SAM" id="SignalP"/>
    </source>
</evidence>
<feature type="region of interest" description="Disordered" evidence="1">
    <location>
        <begin position="22"/>
        <end position="82"/>
    </location>
</feature>